<keyword evidence="4" id="KW-0067">ATP-binding</keyword>
<evidence type="ECO:0000259" key="6">
    <source>
        <dbReference type="PROSITE" id="PS50837"/>
    </source>
</evidence>
<protein>
    <submittedName>
        <fullName evidence="7">NACHT, LRR and PYD domains-containing protein 4</fullName>
    </submittedName>
</protein>
<dbReference type="InterPro" id="IPR032675">
    <property type="entry name" value="LRR_dom_sf"/>
</dbReference>
<dbReference type="Gene3D" id="3.80.10.10">
    <property type="entry name" value="Ribonuclease Inhibitor"/>
    <property type="match status" value="1"/>
</dbReference>
<dbReference type="GO" id="GO:0005737">
    <property type="term" value="C:cytoplasm"/>
    <property type="evidence" value="ECO:0007669"/>
    <property type="project" value="TreeGrafter"/>
</dbReference>
<dbReference type="Pfam" id="PF17779">
    <property type="entry name" value="WHD_NOD2"/>
    <property type="match status" value="1"/>
</dbReference>
<dbReference type="OrthoDB" id="120976at2759"/>
<dbReference type="InterPro" id="IPR041267">
    <property type="entry name" value="NLRP_HD2"/>
</dbReference>
<dbReference type="SUPFAM" id="SSF47986">
    <property type="entry name" value="DEATH domain"/>
    <property type="match status" value="1"/>
</dbReference>
<evidence type="ECO:0000259" key="5">
    <source>
        <dbReference type="PROSITE" id="PS50824"/>
    </source>
</evidence>
<dbReference type="Pfam" id="PF17776">
    <property type="entry name" value="NLRC4_HD2"/>
    <property type="match status" value="1"/>
</dbReference>
<name>A0A8J6DHX3_GALPY</name>
<feature type="domain" description="NACHT" evidence="6">
    <location>
        <begin position="160"/>
        <end position="364"/>
    </location>
</feature>
<dbReference type="PANTHER" id="PTHR45690">
    <property type="entry name" value="NACHT, LRR AND PYD DOMAINS-CONTAINING PROTEIN 12"/>
    <property type="match status" value="1"/>
</dbReference>
<dbReference type="SUPFAM" id="SSF52047">
    <property type="entry name" value="RNI-like"/>
    <property type="match status" value="1"/>
</dbReference>
<organism evidence="7 8">
    <name type="scientific">Galemys pyrenaicus</name>
    <name type="common">Iberian desman</name>
    <name type="synonym">Pyrenean desman</name>
    <dbReference type="NCBI Taxonomy" id="202257"/>
    <lineage>
        <taxon>Eukaryota</taxon>
        <taxon>Metazoa</taxon>
        <taxon>Chordata</taxon>
        <taxon>Craniata</taxon>
        <taxon>Vertebrata</taxon>
        <taxon>Euteleostomi</taxon>
        <taxon>Mammalia</taxon>
        <taxon>Eutheria</taxon>
        <taxon>Laurasiatheria</taxon>
        <taxon>Eulipotyphla</taxon>
        <taxon>Talpidae</taxon>
        <taxon>Galemys</taxon>
    </lineage>
</organism>
<dbReference type="InterPro" id="IPR041075">
    <property type="entry name" value="NOD1/2_WH"/>
</dbReference>
<dbReference type="PROSITE" id="PS50824">
    <property type="entry name" value="DAPIN"/>
    <property type="match status" value="1"/>
</dbReference>
<keyword evidence="2" id="KW-0677">Repeat</keyword>
<accession>A0A8J6DHX3</accession>
<keyword evidence="3" id="KW-0547">Nucleotide-binding</keyword>
<gene>
    <name evidence="7" type="ORF">J0S82_006396</name>
</gene>
<evidence type="ECO:0000313" key="8">
    <source>
        <dbReference type="Proteomes" id="UP000700334"/>
    </source>
</evidence>
<dbReference type="EMBL" id="JAGFMF010011892">
    <property type="protein sequence ID" value="KAG8510157.1"/>
    <property type="molecule type" value="Genomic_DNA"/>
</dbReference>
<dbReference type="PANTHER" id="PTHR45690:SF6">
    <property type="entry name" value="NACHT, LRR AND PYD DOMAINS-CONTAINING PROTEIN 4"/>
    <property type="match status" value="1"/>
</dbReference>
<dbReference type="GO" id="GO:0050727">
    <property type="term" value="P:regulation of inflammatory response"/>
    <property type="evidence" value="ECO:0007669"/>
    <property type="project" value="TreeGrafter"/>
</dbReference>
<keyword evidence="8" id="KW-1185">Reference proteome</keyword>
<dbReference type="InterPro" id="IPR004020">
    <property type="entry name" value="DAPIN"/>
</dbReference>
<dbReference type="AlphaFoldDB" id="A0A8J6DHX3"/>
<dbReference type="SMART" id="SM00368">
    <property type="entry name" value="LRR_RI"/>
    <property type="match status" value="4"/>
</dbReference>
<evidence type="ECO:0000256" key="4">
    <source>
        <dbReference type="ARBA" id="ARBA00022840"/>
    </source>
</evidence>
<evidence type="ECO:0000256" key="1">
    <source>
        <dbReference type="ARBA" id="ARBA00022614"/>
    </source>
</evidence>
<dbReference type="Gene3D" id="3.40.50.300">
    <property type="entry name" value="P-loop containing nucleotide triphosphate hydrolases"/>
    <property type="match status" value="1"/>
</dbReference>
<dbReference type="PROSITE" id="PS50837">
    <property type="entry name" value="NACHT"/>
    <property type="match status" value="1"/>
</dbReference>
<evidence type="ECO:0000313" key="7">
    <source>
        <dbReference type="EMBL" id="KAG8510157.1"/>
    </source>
</evidence>
<sequence>MADQEDLGQGTMAASFFADFGLMWYLGELGKDEFKRFKEMLRREPPPPGCRPVPWAEVKKAAREGLAGLLQQHFGEQGAWAVTLSIFEKMNRTDLCVKARREGTGLAKTYQAHIKEKFGVIWARQSATMIEEFLSPEASQRDCACLEQFFGAQEPGAGGQTVVLKGMPGAGKTTLLVKLMIAWAEGQLYRERFSFVFYLSCWEMKQWPATSLAELMCRGWSDSLAAAEEILAQPERLLFIVDGLEELDCDLSAPAAVLCGDCLQRRPPGALVGSLLLRHLLPEASLLVATTSEYLRDIEHQLQSPTIRLFLGFTPGEVKAYFRSTIPDAARAAEALRLVRASVHLACVCGIPVLCWLVCTCLKQELEAGRDLAAACASTTSLYSAFFLHLFCPRGARLDPQSLGRLGSLCALAAEGMWNDTFMFRAEDLRRHGLADDDLQALLNAKVLWPWGTDALWFRFPHLSAQEFCAALSYFLPRPRAPAPGGSAEDLFFLCLRKTRARWIFLGPFVFGLLSDSGQRSLEARVGAHRAGAVQRALRRQLERVAGAPLAHDVDFLALFYCLFEMQSEDFARWAVGLFSQVTVLLTDSVELVVSAYALKVAAGLTRLAVSIQNVFDEETKGCEACPRSGNVLNCWSQVCSVLSTETLREFQLCASVLDRPAFTILCQALRRRSCRLQKLEINAVALPEQRAAFFLALTRCPALQHLNLSSTGLCREDVVELCKALSHPASNVRELLLPNCLLAGEDCEALAELLSSSKTLRHLNLSFNYLDLGMPLLCEALRRPECQLQSLVLVCCYLTEHSWPYLHDLLLHNTSLTHLDLSANVLRHEDLQLLCEALRQPNCHLPSL</sequence>
<evidence type="ECO:0000256" key="2">
    <source>
        <dbReference type="ARBA" id="ARBA00022737"/>
    </source>
</evidence>
<dbReference type="CDD" id="cd08320">
    <property type="entry name" value="Pyrin_NALPs"/>
    <property type="match status" value="1"/>
</dbReference>
<reference evidence="7" key="1">
    <citation type="journal article" date="2021" name="Evol. Appl.">
        <title>The genome of the Pyrenean desman and the effects of bottlenecks and inbreeding on the genomic landscape of an endangered species.</title>
        <authorList>
            <person name="Escoda L."/>
            <person name="Castresana J."/>
        </authorList>
    </citation>
    <scope>NUCLEOTIDE SEQUENCE</scope>
    <source>
        <strain evidence="7">IBE-C5619</strain>
    </source>
</reference>
<dbReference type="SMART" id="SM01289">
    <property type="entry name" value="PYRIN"/>
    <property type="match status" value="1"/>
</dbReference>
<dbReference type="Gene3D" id="1.10.533.10">
    <property type="entry name" value="Death Domain, Fas"/>
    <property type="match status" value="1"/>
</dbReference>
<dbReference type="Pfam" id="PF02758">
    <property type="entry name" value="PYRIN"/>
    <property type="match status" value="1"/>
</dbReference>
<dbReference type="InterPro" id="IPR011029">
    <property type="entry name" value="DEATH-like_dom_sf"/>
</dbReference>
<dbReference type="Pfam" id="PF05729">
    <property type="entry name" value="NACHT"/>
    <property type="match status" value="1"/>
</dbReference>
<dbReference type="InterPro" id="IPR027417">
    <property type="entry name" value="P-loop_NTPase"/>
</dbReference>
<dbReference type="InterPro" id="IPR007111">
    <property type="entry name" value="NACHT_NTPase"/>
</dbReference>
<proteinExistence type="predicted"/>
<comment type="caution">
    <text evidence="7">The sequence shown here is derived from an EMBL/GenBank/DDBJ whole genome shotgun (WGS) entry which is preliminary data.</text>
</comment>
<feature type="domain" description="Pyrin" evidence="5">
    <location>
        <begin position="12"/>
        <end position="105"/>
    </location>
</feature>
<evidence type="ECO:0000256" key="3">
    <source>
        <dbReference type="ARBA" id="ARBA00022741"/>
    </source>
</evidence>
<keyword evidence="1" id="KW-0433">Leucine-rich repeat</keyword>
<dbReference type="GO" id="GO:0005524">
    <property type="term" value="F:ATP binding"/>
    <property type="evidence" value="ECO:0007669"/>
    <property type="project" value="UniProtKB-KW"/>
</dbReference>
<dbReference type="Proteomes" id="UP000700334">
    <property type="component" value="Unassembled WGS sequence"/>
</dbReference>
<dbReference type="InterPro" id="IPR050637">
    <property type="entry name" value="NLRP_innate_immun_reg"/>
</dbReference>